<evidence type="ECO:0000256" key="1">
    <source>
        <dbReference type="SAM" id="MobiDB-lite"/>
    </source>
</evidence>
<feature type="region of interest" description="Disordered" evidence="1">
    <location>
        <begin position="166"/>
        <end position="214"/>
    </location>
</feature>
<feature type="region of interest" description="Disordered" evidence="1">
    <location>
        <begin position="140"/>
        <end position="159"/>
    </location>
</feature>
<name>A0A6A6QF23_9PEZI</name>
<evidence type="ECO:0000313" key="2">
    <source>
        <dbReference type="EMBL" id="KAF2490771.1"/>
    </source>
</evidence>
<dbReference type="EMBL" id="MU004196">
    <property type="protein sequence ID" value="KAF2490771.1"/>
    <property type="molecule type" value="Genomic_DNA"/>
</dbReference>
<dbReference type="Proteomes" id="UP000799750">
    <property type="component" value="Unassembled WGS sequence"/>
</dbReference>
<gene>
    <name evidence="2" type="ORF">BU16DRAFT_565706</name>
</gene>
<feature type="compositionally biased region" description="Basic and acidic residues" evidence="1">
    <location>
        <begin position="186"/>
        <end position="196"/>
    </location>
</feature>
<dbReference type="AlphaFoldDB" id="A0A6A6QF23"/>
<proteinExistence type="predicted"/>
<accession>A0A6A6QF23</accession>
<evidence type="ECO:0000313" key="3">
    <source>
        <dbReference type="Proteomes" id="UP000799750"/>
    </source>
</evidence>
<reference evidence="2" key="1">
    <citation type="journal article" date="2020" name="Stud. Mycol.">
        <title>101 Dothideomycetes genomes: a test case for predicting lifestyles and emergence of pathogens.</title>
        <authorList>
            <person name="Haridas S."/>
            <person name="Albert R."/>
            <person name="Binder M."/>
            <person name="Bloem J."/>
            <person name="Labutti K."/>
            <person name="Salamov A."/>
            <person name="Andreopoulos B."/>
            <person name="Baker S."/>
            <person name="Barry K."/>
            <person name="Bills G."/>
            <person name="Bluhm B."/>
            <person name="Cannon C."/>
            <person name="Castanera R."/>
            <person name="Culley D."/>
            <person name="Daum C."/>
            <person name="Ezra D."/>
            <person name="Gonzalez J."/>
            <person name="Henrissat B."/>
            <person name="Kuo A."/>
            <person name="Liang C."/>
            <person name="Lipzen A."/>
            <person name="Lutzoni F."/>
            <person name="Magnuson J."/>
            <person name="Mondo S."/>
            <person name="Nolan M."/>
            <person name="Ohm R."/>
            <person name="Pangilinan J."/>
            <person name="Park H.-J."/>
            <person name="Ramirez L."/>
            <person name="Alfaro M."/>
            <person name="Sun H."/>
            <person name="Tritt A."/>
            <person name="Yoshinaga Y."/>
            <person name="Zwiers L.-H."/>
            <person name="Turgeon B."/>
            <person name="Goodwin S."/>
            <person name="Spatafora J."/>
            <person name="Crous P."/>
            <person name="Grigoriev I."/>
        </authorList>
    </citation>
    <scope>NUCLEOTIDE SEQUENCE</scope>
    <source>
        <strain evidence="2">CBS 269.34</strain>
    </source>
</reference>
<dbReference type="OrthoDB" id="3784677at2759"/>
<keyword evidence="3" id="KW-1185">Reference proteome</keyword>
<protein>
    <submittedName>
        <fullName evidence="2">Uncharacterized protein</fullName>
    </submittedName>
</protein>
<feature type="compositionally biased region" description="Low complexity" evidence="1">
    <location>
        <begin position="150"/>
        <end position="159"/>
    </location>
</feature>
<sequence length="214" mass="22705">MTTNGFNNHHARDFTEGDLGTSRYNEAVAAPGDRDAAFYRGLGGSTMIPGRARPGFERAAADWQNFHRGTEDVNDHADDLGELHAGQLHRLNRAARGEISGRGRVVPMASSTPRNETVYPHLGAAERGRRDWGEGMRVISGASRQRTPGASIPAPVAPRASIPAPAPRAVAAPVPSPVPSPVVASDPEKKKEKPAESKAPTAKVPGLMASKWAN</sequence>
<organism evidence="2 3">
    <name type="scientific">Lophium mytilinum</name>
    <dbReference type="NCBI Taxonomy" id="390894"/>
    <lineage>
        <taxon>Eukaryota</taxon>
        <taxon>Fungi</taxon>
        <taxon>Dikarya</taxon>
        <taxon>Ascomycota</taxon>
        <taxon>Pezizomycotina</taxon>
        <taxon>Dothideomycetes</taxon>
        <taxon>Pleosporomycetidae</taxon>
        <taxon>Mytilinidiales</taxon>
        <taxon>Mytilinidiaceae</taxon>
        <taxon>Lophium</taxon>
    </lineage>
</organism>